<comment type="caution">
    <text evidence="3">The sequence shown here is derived from an EMBL/GenBank/DDBJ whole genome shotgun (WGS) entry which is preliminary data.</text>
</comment>
<evidence type="ECO:0000256" key="1">
    <source>
        <dbReference type="SAM" id="Coils"/>
    </source>
</evidence>
<protein>
    <submittedName>
        <fullName evidence="3">Uncharacterized protein</fullName>
    </submittedName>
</protein>
<dbReference type="EMBL" id="CAJZBQ010000011">
    <property type="protein sequence ID" value="CAG9313645.1"/>
    <property type="molecule type" value="Genomic_DNA"/>
</dbReference>
<dbReference type="Proteomes" id="UP001162131">
    <property type="component" value="Unassembled WGS sequence"/>
</dbReference>
<name>A0AAU9IPC1_9CILI</name>
<dbReference type="AlphaFoldDB" id="A0AAU9IPC1"/>
<feature type="region of interest" description="Disordered" evidence="2">
    <location>
        <begin position="503"/>
        <end position="526"/>
    </location>
</feature>
<proteinExistence type="predicted"/>
<organism evidence="3 4">
    <name type="scientific">Blepharisma stoltei</name>
    <dbReference type="NCBI Taxonomy" id="1481888"/>
    <lineage>
        <taxon>Eukaryota</taxon>
        <taxon>Sar</taxon>
        <taxon>Alveolata</taxon>
        <taxon>Ciliophora</taxon>
        <taxon>Postciliodesmatophora</taxon>
        <taxon>Heterotrichea</taxon>
        <taxon>Heterotrichida</taxon>
        <taxon>Blepharismidae</taxon>
        <taxon>Blepharisma</taxon>
    </lineage>
</organism>
<gene>
    <name evidence="3" type="ORF">BSTOLATCC_MIC9454</name>
</gene>
<reference evidence="3" key="1">
    <citation type="submission" date="2021-09" db="EMBL/GenBank/DDBJ databases">
        <authorList>
            <consortium name="AG Swart"/>
            <person name="Singh M."/>
            <person name="Singh A."/>
            <person name="Seah K."/>
            <person name="Emmerich C."/>
        </authorList>
    </citation>
    <scope>NUCLEOTIDE SEQUENCE</scope>
    <source>
        <strain evidence="3">ATCC30299</strain>
    </source>
</reference>
<evidence type="ECO:0000256" key="2">
    <source>
        <dbReference type="SAM" id="MobiDB-lite"/>
    </source>
</evidence>
<keyword evidence="1" id="KW-0175">Coiled coil</keyword>
<evidence type="ECO:0000313" key="3">
    <source>
        <dbReference type="EMBL" id="CAG9313645.1"/>
    </source>
</evidence>
<evidence type="ECO:0000313" key="4">
    <source>
        <dbReference type="Proteomes" id="UP001162131"/>
    </source>
</evidence>
<sequence length="526" mass="60790">MMMKKSIEKFFKKKEEGDVLDAHALSGVPQSDLIQIVIKLDTELKEKLREVESLDESKKQAKRDCSRIEEELKLYKTHCEELQNLAKKLSGEAEDFKTLLESRAQEIKYFRERNNELEKQSKAFEEASKTLQVLEETQNKLRLSEEKNSKLQEDVEILNKCKKKLEEDYNLVLELLETSNKKKGEAELSLKKVQEEYDKSKKKSKTLRQSDRENVQKIKDLEAQVKGKQQRIQELEEGLKNSSASISDKVSVYDALQKEFNTLKENFEKEIKEKNAKIMQLETKILSEIQLEVSQSTAHLQKELDDYKLKVSELESEKSQLLNAQSQLNATLKENQITINQLNETLEEAQKKRQLARAEVLRLNQKLEQASVESKQPNLSGRSNPAAPIDWKGLSQMSEENRVLNLLKYQMDILYKSLMTLMMESQSVRDTVTNVIKYQIAAESFSTFEKDLNKIVMDVHEAAENPSLILDNGKTWMGKITNMMHWTQPSKFLSCVVNTEQNERNMGNSKAPSKKSFNRLDMSFSG</sequence>
<accession>A0AAU9IPC1</accession>
<keyword evidence="4" id="KW-1185">Reference proteome</keyword>
<feature type="coiled-coil region" evidence="1">
    <location>
        <begin position="37"/>
        <end position="373"/>
    </location>
</feature>